<dbReference type="GO" id="GO:0016020">
    <property type="term" value="C:membrane"/>
    <property type="evidence" value="ECO:0007669"/>
    <property type="project" value="UniProtKB-SubCell"/>
</dbReference>
<dbReference type="PANTHER" id="PTHR37422">
    <property type="entry name" value="TEICHURONIC ACID BIOSYNTHESIS PROTEIN TUAE"/>
    <property type="match status" value="1"/>
</dbReference>
<keyword evidence="4 5" id="KW-0472">Membrane</keyword>
<dbReference type="RefSeq" id="WP_406695895.1">
    <property type="nucleotide sequence ID" value="NZ_CP155447.1"/>
</dbReference>
<feature type="transmembrane region" description="Helical" evidence="5">
    <location>
        <begin position="59"/>
        <end position="77"/>
    </location>
</feature>
<feature type="domain" description="O-antigen ligase-related" evidence="6">
    <location>
        <begin position="207"/>
        <end position="322"/>
    </location>
</feature>
<comment type="subcellular location">
    <subcellularLocation>
        <location evidence="1">Membrane</location>
        <topology evidence="1">Multi-pass membrane protein</topology>
    </subcellularLocation>
</comment>
<evidence type="ECO:0000256" key="2">
    <source>
        <dbReference type="ARBA" id="ARBA00022692"/>
    </source>
</evidence>
<evidence type="ECO:0000256" key="4">
    <source>
        <dbReference type="ARBA" id="ARBA00023136"/>
    </source>
</evidence>
<organism evidence="7">
    <name type="scientific">Singulisphaera sp. Ch08</name>
    <dbReference type="NCBI Taxonomy" id="3120278"/>
    <lineage>
        <taxon>Bacteria</taxon>
        <taxon>Pseudomonadati</taxon>
        <taxon>Planctomycetota</taxon>
        <taxon>Planctomycetia</taxon>
        <taxon>Isosphaerales</taxon>
        <taxon>Isosphaeraceae</taxon>
        <taxon>Singulisphaera</taxon>
    </lineage>
</organism>
<feature type="transmembrane region" description="Helical" evidence="5">
    <location>
        <begin position="89"/>
        <end position="105"/>
    </location>
</feature>
<protein>
    <submittedName>
        <fullName evidence="7">O-antigen ligase family protein</fullName>
    </submittedName>
</protein>
<dbReference type="AlphaFoldDB" id="A0AAU7CCM5"/>
<dbReference type="Pfam" id="PF04932">
    <property type="entry name" value="Wzy_C"/>
    <property type="match status" value="1"/>
</dbReference>
<feature type="transmembrane region" description="Helical" evidence="5">
    <location>
        <begin position="224"/>
        <end position="251"/>
    </location>
</feature>
<keyword evidence="2 5" id="KW-0812">Transmembrane</keyword>
<evidence type="ECO:0000313" key="7">
    <source>
        <dbReference type="EMBL" id="XBH03158.1"/>
    </source>
</evidence>
<sequence length="431" mass="47313">MDFAAFLLLNAILFIRPMEFIPALYGLPLYNLSFCLCIILSFPALLAKNSFRSILGHPIGACVLTLALSAVLSNLVRHGIQEAIETFDVLMKVVLYYILLVIIVRSPSRMKWFLASLVVDGCIVAALGVADYKGIIKIPSLVVLEETRYVDGIEVPFRRLSSTGLFGDPNDLSLLLVGCVINSLYLVSDRSIAVPLRALWLLPLPILFQALLLTYSRAGMLSLLFATAIFGIARFGWRAMIPIVLAIPLVLGIGGRQLDFKLSGGTGQSRIAIWDLYSGLFVQNPVLGVGYNHCLDYADHVVHNSYLHAYVEMGFLGGTAFLGAFMISLWVLVRIGRRRSRGLDSELARLWPFLLAGVGCYALGITSLSRCYVVPTFTTLGLVAAYERMALAASPRQSLRIGLNLIALLLISSVGFLIVIFVIIKKNANYY</sequence>
<feature type="transmembrane region" description="Helical" evidence="5">
    <location>
        <begin position="27"/>
        <end position="47"/>
    </location>
</feature>
<evidence type="ECO:0000256" key="5">
    <source>
        <dbReference type="SAM" id="Phobius"/>
    </source>
</evidence>
<dbReference type="PANTHER" id="PTHR37422:SF13">
    <property type="entry name" value="LIPOPOLYSACCHARIDE BIOSYNTHESIS PROTEIN PA4999-RELATED"/>
    <property type="match status" value="1"/>
</dbReference>
<name>A0AAU7CCM5_9BACT</name>
<gene>
    <name evidence="7" type="ORF">V5E97_33355</name>
</gene>
<evidence type="ECO:0000256" key="1">
    <source>
        <dbReference type="ARBA" id="ARBA00004141"/>
    </source>
</evidence>
<evidence type="ECO:0000256" key="3">
    <source>
        <dbReference type="ARBA" id="ARBA00022989"/>
    </source>
</evidence>
<dbReference type="EMBL" id="CP155447">
    <property type="protein sequence ID" value="XBH03158.1"/>
    <property type="molecule type" value="Genomic_DNA"/>
</dbReference>
<keyword evidence="3 5" id="KW-1133">Transmembrane helix</keyword>
<feature type="transmembrane region" description="Helical" evidence="5">
    <location>
        <begin position="403"/>
        <end position="424"/>
    </location>
</feature>
<feature type="transmembrane region" description="Helical" evidence="5">
    <location>
        <begin position="313"/>
        <end position="335"/>
    </location>
</feature>
<feature type="transmembrane region" description="Helical" evidence="5">
    <location>
        <begin position="347"/>
        <end position="366"/>
    </location>
</feature>
<feature type="transmembrane region" description="Helical" evidence="5">
    <location>
        <begin position="112"/>
        <end position="130"/>
    </location>
</feature>
<reference evidence="7" key="1">
    <citation type="submission" date="2024-05" db="EMBL/GenBank/DDBJ databases">
        <title>Planctomycetes of the genus Singulisphaera possess chitinolytic capabilities.</title>
        <authorList>
            <person name="Ivanova A."/>
        </authorList>
    </citation>
    <scope>NUCLEOTIDE SEQUENCE</scope>
    <source>
        <strain evidence="7">Ch08T</strain>
    </source>
</reference>
<dbReference type="InterPro" id="IPR007016">
    <property type="entry name" value="O-antigen_ligase-rel_domated"/>
</dbReference>
<accession>A0AAU7CCM5</accession>
<feature type="transmembrane region" description="Helical" evidence="5">
    <location>
        <begin position="199"/>
        <end position="218"/>
    </location>
</feature>
<dbReference type="InterPro" id="IPR051533">
    <property type="entry name" value="WaaL-like"/>
</dbReference>
<dbReference type="GO" id="GO:0016874">
    <property type="term" value="F:ligase activity"/>
    <property type="evidence" value="ECO:0007669"/>
    <property type="project" value="UniProtKB-KW"/>
</dbReference>
<proteinExistence type="predicted"/>
<evidence type="ECO:0000259" key="6">
    <source>
        <dbReference type="Pfam" id="PF04932"/>
    </source>
</evidence>
<keyword evidence="7" id="KW-0436">Ligase</keyword>